<protein>
    <submittedName>
        <fullName evidence="9">Extracellular solute-binding protein</fullName>
    </submittedName>
</protein>
<reference evidence="9 10" key="1">
    <citation type="submission" date="2022-10" db="EMBL/GenBank/DDBJ databases">
        <title>The complete genomes of actinobacterial strains from the NBC collection.</title>
        <authorList>
            <person name="Joergensen T.S."/>
            <person name="Alvarez Arevalo M."/>
            <person name="Sterndorff E.B."/>
            <person name="Faurdal D."/>
            <person name="Vuksanovic O."/>
            <person name="Mourched A.-S."/>
            <person name="Charusanti P."/>
            <person name="Shaw S."/>
            <person name="Blin K."/>
            <person name="Weber T."/>
        </authorList>
    </citation>
    <scope>NUCLEOTIDE SEQUENCE [LARGE SCALE GENOMIC DNA]</scope>
    <source>
        <strain evidence="9 10">NBC 01753</strain>
    </source>
</reference>
<accession>A0ABZ1GW81</accession>
<feature type="signal peptide" evidence="8">
    <location>
        <begin position="1"/>
        <end position="23"/>
    </location>
</feature>
<dbReference type="PANTHER" id="PTHR43649">
    <property type="entry name" value="ARABINOSE-BINDING PROTEIN-RELATED"/>
    <property type="match status" value="1"/>
</dbReference>
<keyword evidence="3" id="KW-1003">Cell membrane</keyword>
<evidence type="ECO:0000313" key="9">
    <source>
        <dbReference type="EMBL" id="WSD09445.1"/>
    </source>
</evidence>
<dbReference type="SUPFAM" id="SSF53850">
    <property type="entry name" value="Periplasmic binding protein-like II"/>
    <property type="match status" value="1"/>
</dbReference>
<dbReference type="PROSITE" id="PS01037">
    <property type="entry name" value="SBP_BACTERIAL_1"/>
    <property type="match status" value="1"/>
</dbReference>
<keyword evidence="7" id="KW-0449">Lipoprotein</keyword>
<feature type="chain" id="PRO_5045388264" evidence="8">
    <location>
        <begin position="24"/>
        <end position="417"/>
    </location>
</feature>
<dbReference type="Gene3D" id="3.40.190.10">
    <property type="entry name" value="Periplasmic binding protein-like II"/>
    <property type="match status" value="2"/>
</dbReference>
<dbReference type="InterPro" id="IPR006059">
    <property type="entry name" value="SBP"/>
</dbReference>
<comment type="similarity">
    <text evidence="1">Belongs to the bacterial solute-binding protein 1 family.</text>
</comment>
<keyword evidence="6" id="KW-0564">Palmitate</keyword>
<evidence type="ECO:0000256" key="3">
    <source>
        <dbReference type="ARBA" id="ARBA00022475"/>
    </source>
</evidence>
<evidence type="ECO:0000256" key="5">
    <source>
        <dbReference type="ARBA" id="ARBA00023136"/>
    </source>
</evidence>
<dbReference type="PROSITE" id="PS51257">
    <property type="entry name" value="PROKAR_LIPOPROTEIN"/>
    <property type="match status" value="1"/>
</dbReference>
<keyword evidence="4 8" id="KW-0732">Signal</keyword>
<dbReference type="InterPro" id="IPR050490">
    <property type="entry name" value="Bact_solute-bd_prot1"/>
</dbReference>
<dbReference type="PANTHER" id="PTHR43649:SF33">
    <property type="entry name" value="POLYGALACTURONAN_RHAMNOGALACTURONAN-BINDING PROTEIN YTCQ"/>
    <property type="match status" value="1"/>
</dbReference>
<evidence type="ECO:0000256" key="6">
    <source>
        <dbReference type="ARBA" id="ARBA00023139"/>
    </source>
</evidence>
<dbReference type="EMBL" id="CP109134">
    <property type="protein sequence ID" value="WSD09445.1"/>
    <property type="molecule type" value="Genomic_DNA"/>
</dbReference>
<keyword evidence="10" id="KW-1185">Reference proteome</keyword>
<evidence type="ECO:0000256" key="7">
    <source>
        <dbReference type="ARBA" id="ARBA00023288"/>
    </source>
</evidence>
<evidence type="ECO:0000256" key="2">
    <source>
        <dbReference type="ARBA" id="ARBA00022448"/>
    </source>
</evidence>
<organism evidence="9 10">
    <name type="scientific">Streptomyces hirsutus</name>
    <dbReference type="NCBI Taxonomy" id="35620"/>
    <lineage>
        <taxon>Bacteria</taxon>
        <taxon>Bacillati</taxon>
        <taxon>Actinomycetota</taxon>
        <taxon>Actinomycetes</taxon>
        <taxon>Kitasatosporales</taxon>
        <taxon>Streptomycetaceae</taxon>
        <taxon>Streptomyces</taxon>
    </lineage>
</organism>
<keyword evidence="5" id="KW-0472">Membrane</keyword>
<dbReference type="RefSeq" id="WP_326755208.1">
    <property type="nucleotide sequence ID" value="NZ_CP109134.1"/>
</dbReference>
<evidence type="ECO:0000313" key="10">
    <source>
        <dbReference type="Proteomes" id="UP001335325"/>
    </source>
</evidence>
<dbReference type="InterPro" id="IPR006061">
    <property type="entry name" value="SBP_1_CS"/>
</dbReference>
<keyword evidence="2" id="KW-0813">Transport</keyword>
<sequence>MIGRRTFLAAGLSAGLSSTLVSACGNTSADGSGNRVTLDFFQFKTEAVGTFAKIIKGFEAEHPGIRVVQNNVPSPATAMRARLVRNDVPDVITLNGDSVFGEIARAGVFHDFSGDEVAAGISPAVQKVLDGLGTRAPREANGLPFASNADGVIYNKDLFAEHGVAVPTTWSELLAAAETFHTAGVTPFYGALKDAWTCLPPLNTLASNLQPPDTFFQARLADRTTFAEAYAPVADKLAQLYRYTQQDTPSRDYNAGNQAFAEGRAAMYLQGVWAIPAIKTFKPAFEIGTFALPVTDDASATRLVSGVDVAVTMGRKPRHPAESMAFISYLMRPEVVRAYAAEQLAFPTLKGSSPEDPALAGLRPYFDSGRIVAFSDHRIPLSVQLDSVTQKFLFDGRRDSYLRALDSEWDKYQARHN</sequence>
<gene>
    <name evidence="9" type="ORF">OIE73_29310</name>
</gene>
<dbReference type="Pfam" id="PF01547">
    <property type="entry name" value="SBP_bac_1"/>
    <property type="match status" value="1"/>
</dbReference>
<name>A0ABZ1GW81_9ACTN</name>
<evidence type="ECO:0000256" key="8">
    <source>
        <dbReference type="SAM" id="SignalP"/>
    </source>
</evidence>
<dbReference type="GeneID" id="91546758"/>
<proteinExistence type="inferred from homology"/>
<dbReference type="Proteomes" id="UP001335325">
    <property type="component" value="Chromosome"/>
</dbReference>
<evidence type="ECO:0000256" key="4">
    <source>
        <dbReference type="ARBA" id="ARBA00022729"/>
    </source>
</evidence>
<evidence type="ECO:0000256" key="1">
    <source>
        <dbReference type="ARBA" id="ARBA00008520"/>
    </source>
</evidence>